<proteinExistence type="inferred from homology"/>
<dbReference type="InterPro" id="IPR001534">
    <property type="entry name" value="Transthyretin-like"/>
</dbReference>
<evidence type="ECO:0000256" key="3">
    <source>
        <dbReference type="ARBA" id="ARBA00022525"/>
    </source>
</evidence>
<dbReference type="InterPro" id="IPR038479">
    <property type="entry name" value="Transthyretin-like_sf"/>
</dbReference>
<organism evidence="6 7">
    <name type="scientific">Elaeophora elaphi</name>
    <dbReference type="NCBI Taxonomy" id="1147741"/>
    <lineage>
        <taxon>Eukaryota</taxon>
        <taxon>Metazoa</taxon>
        <taxon>Ecdysozoa</taxon>
        <taxon>Nematoda</taxon>
        <taxon>Chromadorea</taxon>
        <taxon>Rhabditida</taxon>
        <taxon>Spirurina</taxon>
        <taxon>Spiruromorpha</taxon>
        <taxon>Filarioidea</taxon>
        <taxon>Onchocercidae</taxon>
        <taxon>Elaeophora</taxon>
    </lineage>
</organism>
<dbReference type="PANTHER" id="PTHR21700">
    <property type="entry name" value="TRANSTHYRETIN-LIKE FAMILY PROTEIN-RELATED"/>
    <property type="match status" value="1"/>
</dbReference>
<evidence type="ECO:0000256" key="5">
    <source>
        <dbReference type="SAM" id="SignalP"/>
    </source>
</evidence>
<dbReference type="Gene3D" id="2.60.40.3330">
    <property type="match status" value="1"/>
</dbReference>
<comment type="subcellular location">
    <subcellularLocation>
        <location evidence="1">Secreted</location>
    </subcellularLocation>
</comment>
<feature type="signal peptide" evidence="5">
    <location>
        <begin position="1"/>
        <end position="21"/>
    </location>
</feature>
<dbReference type="Pfam" id="PF01060">
    <property type="entry name" value="TTR-52"/>
    <property type="match status" value="1"/>
</dbReference>
<comment type="similarity">
    <text evidence="2">Belongs to the nematode transthyretin-like family.</text>
</comment>
<dbReference type="GO" id="GO:0009986">
    <property type="term" value="C:cell surface"/>
    <property type="evidence" value="ECO:0007669"/>
    <property type="project" value="InterPro"/>
</dbReference>
<keyword evidence="6" id="KW-1185">Reference proteome</keyword>
<keyword evidence="4 5" id="KW-0732">Signal</keyword>
<evidence type="ECO:0000256" key="2">
    <source>
        <dbReference type="ARBA" id="ARBA00010112"/>
    </source>
</evidence>
<dbReference type="AlphaFoldDB" id="A0A0R3RI23"/>
<name>A0A0R3RI23_9BILA</name>
<keyword evidence="3" id="KW-0964">Secreted</keyword>
<dbReference type="GO" id="GO:0005576">
    <property type="term" value="C:extracellular region"/>
    <property type="evidence" value="ECO:0007669"/>
    <property type="project" value="UniProtKB-SubCell"/>
</dbReference>
<dbReference type="WBParaSite" id="EEL_0000113001-mRNA-1">
    <property type="protein sequence ID" value="EEL_0000113001-mRNA-1"/>
    <property type="gene ID" value="EEL_0000113001"/>
</dbReference>
<sequence length="139" mass="15448">MRLAITFAIIIVISIPITVMAKTKSVEVKGTVLCDGEPVKDGEVELHGERYATRSDTALAKTKTDAHGRFTIKGSSKADMFDPQFTISHKCRTKLCTRKMLLRIPEKYSTSGPKPREIYDIGVIDVKTKFPTETKTCPT</sequence>
<feature type="chain" id="PRO_5006447523" evidence="5">
    <location>
        <begin position="22"/>
        <end position="139"/>
    </location>
</feature>
<dbReference type="Proteomes" id="UP000050640">
    <property type="component" value="Unplaced"/>
</dbReference>
<evidence type="ECO:0000313" key="7">
    <source>
        <dbReference type="WBParaSite" id="EEL_0000113001-mRNA-1"/>
    </source>
</evidence>
<accession>A0A0R3RI23</accession>
<evidence type="ECO:0000256" key="4">
    <source>
        <dbReference type="ARBA" id="ARBA00022729"/>
    </source>
</evidence>
<evidence type="ECO:0000256" key="1">
    <source>
        <dbReference type="ARBA" id="ARBA00004613"/>
    </source>
</evidence>
<protein>
    <submittedName>
        <fullName evidence="7">Transthyretin-like family protein</fullName>
    </submittedName>
</protein>
<evidence type="ECO:0000313" key="6">
    <source>
        <dbReference type="Proteomes" id="UP000050640"/>
    </source>
</evidence>
<reference evidence="7" key="1">
    <citation type="submission" date="2017-02" db="UniProtKB">
        <authorList>
            <consortium name="WormBaseParasite"/>
        </authorList>
    </citation>
    <scope>IDENTIFICATION</scope>
</reference>
<dbReference type="PANTHER" id="PTHR21700:SF24">
    <property type="entry name" value="TRANSTHYRETIN-LIKE FAMILY PROTEIN"/>
    <property type="match status" value="1"/>
</dbReference>